<evidence type="ECO:0000256" key="2">
    <source>
        <dbReference type="ARBA" id="ARBA00022837"/>
    </source>
</evidence>
<evidence type="ECO:0000256" key="3">
    <source>
        <dbReference type="RuleBase" id="RU361220"/>
    </source>
</evidence>
<feature type="compositionally biased region" description="Low complexity" evidence="4">
    <location>
        <begin position="87"/>
        <end position="116"/>
    </location>
</feature>
<evidence type="ECO:0000313" key="7">
    <source>
        <dbReference type="Proteomes" id="UP000051735"/>
    </source>
</evidence>
<evidence type="ECO:0000256" key="1">
    <source>
        <dbReference type="ARBA" id="ARBA00006775"/>
    </source>
</evidence>
<keyword evidence="5" id="KW-0732">Signal</keyword>
<evidence type="ECO:0000256" key="5">
    <source>
        <dbReference type="SAM" id="SignalP"/>
    </source>
</evidence>
<comment type="similarity">
    <text evidence="1 3">Belongs to the glycosyl hydrolase 68 family.</text>
</comment>
<dbReference type="Pfam" id="PF02435">
    <property type="entry name" value="Glyco_hydro_68"/>
    <property type="match status" value="1"/>
</dbReference>
<dbReference type="GeneID" id="75117185"/>
<feature type="chain" id="PRO_5045320547" evidence="5">
    <location>
        <begin position="32"/>
        <end position="805"/>
    </location>
</feature>
<proteinExistence type="inferred from homology"/>
<dbReference type="InterPro" id="IPR003469">
    <property type="entry name" value="Glyco_hydro_68"/>
</dbReference>
<feature type="compositionally biased region" description="Basic and acidic residues" evidence="4">
    <location>
        <begin position="71"/>
        <end position="86"/>
    </location>
</feature>
<feature type="compositionally biased region" description="Polar residues" evidence="4">
    <location>
        <begin position="43"/>
        <end position="52"/>
    </location>
</feature>
<accession>A0ABR5PPQ7</accession>
<dbReference type="Gene3D" id="2.115.10.20">
    <property type="entry name" value="Glycosyl hydrolase domain, family 43"/>
    <property type="match status" value="1"/>
</dbReference>
<feature type="compositionally biased region" description="Basic and acidic residues" evidence="4">
    <location>
        <begin position="117"/>
        <end position="134"/>
    </location>
</feature>
<sequence>MSISKKDSLLTFISAATLLGMFATTNQAVHADTIKTPLVAKSQNENKQTVAAGQTAKDDKAATTTNQPENDQPKAEATKDKVETTKTADNNQTTTKNTQTQANNTVAPTTPQTTKTNDSKDSKKTTDKDTKKNQQEVQPTQTTPVEQEPTVFVPQSELPTDDSTTEKATKTDYQLSEEALKVLKEAEINVDSLTKDQVAKIKKINFDDTKANTAAKWTYSQYTGVANKMLKQDERYRIPYFNAKKIKNMGGITTKDAQTGKVADLEIWDSWPVQDAKTGKVVNYKGFQLAVAMMGIPQQDDSHIYLLYNKYGDNNFDNWKTAGPIFGYKGTPQAQEWSGSATVNKDGSIQLFYTDVDTREGTNNQKISTVNLVLKVDKKKGTVKIAKRRYRHVLFTGDGYYYQTYKQWKDKNKGADNIAMRDAHVISVKGRRYLVFEASTGSQDYQGEDQVYKWQNYGGTEKEAIENFLKITSNADMTSRATWANAAIGIIRLSKNENNPKVDKVMPPLVSSLMVSDEIERANLIPMNGKYYLFATTRLNRGTGDDLWQAADQKIGDNVAMLGWVSDHLTYGYKPLNDDAGVLVASVPFNWRTSTYSYYPVPVKGSNDELLVNSYMTNRGFAAGAGKRSTLAPSFLIKVNGDKTYVENVATNQGVWDYNKNSKNNSMIVSTIKGAHLDGEPIDKSQWNNVSLVSHIEKTKKINKNKATANTKAKVKKVTNKKFANKSILKLTAPVKITAIRRTPVVGKDGKQVKTYMGSKKYNVIGKNITVNGLGTQKINGKTYYILQNGYYVLAKDFKLAGTLV</sequence>
<keyword evidence="7" id="KW-1185">Reference proteome</keyword>
<keyword evidence="2" id="KW-0106">Calcium</keyword>
<dbReference type="SUPFAM" id="SSF75005">
    <property type="entry name" value="Arabinanase/levansucrase/invertase"/>
    <property type="match status" value="1"/>
</dbReference>
<comment type="caution">
    <text evidence="6">The sequence shown here is derived from an EMBL/GenBank/DDBJ whole genome shotgun (WGS) entry which is preliminary data.</text>
</comment>
<evidence type="ECO:0000313" key="6">
    <source>
        <dbReference type="EMBL" id="KRM31323.1"/>
    </source>
</evidence>
<dbReference type="RefSeq" id="WP_236695290.1">
    <property type="nucleotide sequence ID" value="NZ_AZGN01000055.1"/>
</dbReference>
<dbReference type="InterPro" id="IPR023296">
    <property type="entry name" value="Glyco_hydro_beta-prop_sf"/>
</dbReference>
<feature type="compositionally biased region" description="Low complexity" evidence="4">
    <location>
        <begin position="135"/>
        <end position="151"/>
    </location>
</feature>
<feature type="signal peptide" evidence="5">
    <location>
        <begin position="1"/>
        <end position="31"/>
    </location>
</feature>
<evidence type="ECO:0000256" key="4">
    <source>
        <dbReference type="SAM" id="MobiDB-lite"/>
    </source>
</evidence>
<gene>
    <name evidence="6" type="ORF">FC44_GL000558</name>
</gene>
<feature type="region of interest" description="Disordered" evidence="4">
    <location>
        <begin position="43"/>
        <end position="172"/>
    </location>
</feature>
<organism evidence="6 7">
    <name type="scientific">Lactobacillus intestinalis DSM 6629</name>
    <dbReference type="NCBI Taxonomy" id="1423761"/>
    <lineage>
        <taxon>Bacteria</taxon>
        <taxon>Bacillati</taxon>
        <taxon>Bacillota</taxon>
        <taxon>Bacilli</taxon>
        <taxon>Lactobacillales</taxon>
        <taxon>Lactobacillaceae</taxon>
        <taxon>Lactobacillus</taxon>
    </lineage>
</organism>
<name>A0ABR5PPQ7_9LACO</name>
<reference evidence="6 7" key="1">
    <citation type="journal article" date="2015" name="Genome Announc.">
        <title>Expanding the biotechnology potential of lactobacilli through comparative genomics of 213 strains and associated genera.</title>
        <authorList>
            <person name="Sun Z."/>
            <person name="Harris H.M."/>
            <person name="McCann A."/>
            <person name="Guo C."/>
            <person name="Argimon S."/>
            <person name="Zhang W."/>
            <person name="Yang X."/>
            <person name="Jeffery I.B."/>
            <person name="Cooney J.C."/>
            <person name="Kagawa T.F."/>
            <person name="Liu W."/>
            <person name="Song Y."/>
            <person name="Salvetti E."/>
            <person name="Wrobel A."/>
            <person name="Rasinkangas P."/>
            <person name="Parkhill J."/>
            <person name="Rea M.C."/>
            <person name="O'Sullivan O."/>
            <person name="Ritari J."/>
            <person name="Douillard F.P."/>
            <person name="Paul Ross R."/>
            <person name="Yang R."/>
            <person name="Briner A.E."/>
            <person name="Felis G.E."/>
            <person name="de Vos W.M."/>
            <person name="Barrangou R."/>
            <person name="Klaenhammer T.R."/>
            <person name="Caufield P.W."/>
            <person name="Cui Y."/>
            <person name="Zhang H."/>
            <person name="O'Toole P.W."/>
        </authorList>
    </citation>
    <scope>NUCLEOTIDE SEQUENCE [LARGE SCALE GENOMIC DNA]</scope>
    <source>
        <strain evidence="6 7">DSM 6629</strain>
    </source>
</reference>
<protein>
    <submittedName>
        <fullName evidence="6">Levansucrase</fullName>
    </submittedName>
</protein>
<dbReference type="EMBL" id="AZGN01000055">
    <property type="protein sequence ID" value="KRM31323.1"/>
    <property type="molecule type" value="Genomic_DNA"/>
</dbReference>
<dbReference type="Proteomes" id="UP000051735">
    <property type="component" value="Unassembled WGS sequence"/>
</dbReference>
<dbReference type="CDD" id="cd08997">
    <property type="entry name" value="GH68"/>
    <property type="match status" value="1"/>
</dbReference>